<name>V6M7R8_9BACL</name>
<proteinExistence type="predicted"/>
<organism evidence="1 2">
    <name type="scientific">Brevibacillus panacihumi W25</name>
    <dbReference type="NCBI Taxonomy" id="1408254"/>
    <lineage>
        <taxon>Bacteria</taxon>
        <taxon>Bacillati</taxon>
        <taxon>Bacillota</taxon>
        <taxon>Bacilli</taxon>
        <taxon>Bacillales</taxon>
        <taxon>Paenibacillaceae</taxon>
        <taxon>Brevibacillus</taxon>
    </lineage>
</organism>
<accession>V6M7R8</accession>
<dbReference type="EMBL" id="AYJU01000016">
    <property type="protein sequence ID" value="EST54601.1"/>
    <property type="molecule type" value="Genomic_DNA"/>
</dbReference>
<keyword evidence="2" id="KW-1185">Reference proteome</keyword>
<gene>
    <name evidence="1" type="ORF">T458_13375</name>
</gene>
<sequence length="51" mass="5614">MIQGIGLAQILVDGGTVTVVRHIVPRCQVGDVTYFQMEASLQTGVNRRKEK</sequence>
<dbReference type="Proteomes" id="UP000017973">
    <property type="component" value="Unassembled WGS sequence"/>
</dbReference>
<dbReference type="AlphaFoldDB" id="V6M7R8"/>
<comment type="caution">
    <text evidence="1">The sequence shown here is derived from an EMBL/GenBank/DDBJ whole genome shotgun (WGS) entry which is preliminary data.</text>
</comment>
<dbReference type="STRING" id="1408254.T458_13375"/>
<evidence type="ECO:0000313" key="1">
    <source>
        <dbReference type="EMBL" id="EST54601.1"/>
    </source>
</evidence>
<reference evidence="1 2" key="1">
    <citation type="journal article" date="2014" name="Genome Announc.">
        <title>Draft Genome Sequence of Brevibacillus panacihumi Strain W25, a Halotolerant Hydrocarbon-Degrading Bacterium.</title>
        <authorList>
            <person name="Wang X."/>
            <person name="Jin D."/>
            <person name="Zhou L."/>
            <person name="Wu L."/>
            <person name="An W."/>
            <person name="Chen Y."/>
            <person name="Zhao L."/>
        </authorList>
    </citation>
    <scope>NUCLEOTIDE SEQUENCE [LARGE SCALE GENOMIC DNA]</scope>
    <source>
        <strain evidence="1 2">W25</strain>
    </source>
</reference>
<evidence type="ECO:0000313" key="2">
    <source>
        <dbReference type="Proteomes" id="UP000017973"/>
    </source>
</evidence>
<protein>
    <submittedName>
        <fullName evidence="1">Uncharacterized protein</fullName>
    </submittedName>
</protein>
<dbReference type="HOGENOM" id="CLU_3096364_0_0_9"/>